<reference evidence="2" key="1">
    <citation type="submission" date="2020-03" db="EMBL/GenBank/DDBJ databases">
        <authorList>
            <person name="Weist P."/>
        </authorList>
    </citation>
    <scope>NUCLEOTIDE SEQUENCE</scope>
</reference>
<evidence type="ECO:0000313" key="3">
    <source>
        <dbReference type="Proteomes" id="UP001153269"/>
    </source>
</evidence>
<evidence type="ECO:0000256" key="1">
    <source>
        <dbReference type="SAM" id="MobiDB-lite"/>
    </source>
</evidence>
<feature type="region of interest" description="Disordered" evidence="1">
    <location>
        <begin position="78"/>
        <end position="101"/>
    </location>
</feature>
<accession>A0A9N7YGY7</accession>
<dbReference type="Proteomes" id="UP001153269">
    <property type="component" value="Unassembled WGS sequence"/>
</dbReference>
<name>A0A9N7YGY7_PLEPL</name>
<protein>
    <submittedName>
        <fullName evidence="2">Uncharacterized protein</fullName>
    </submittedName>
</protein>
<organism evidence="2 3">
    <name type="scientific">Pleuronectes platessa</name>
    <name type="common">European plaice</name>
    <dbReference type="NCBI Taxonomy" id="8262"/>
    <lineage>
        <taxon>Eukaryota</taxon>
        <taxon>Metazoa</taxon>
        <taxon>Chordata</taxon>
        <taxon>Craniata</taxon>
        <taxon>Vertebrata</taxon>
        <taxon>Euteleostomi</taxon>
        <taxon>Actinopterygii</taxon>
        <taxon>Neopterygii</taxon>
        <taxon>Teleostei</taxon>
        <taxon>Neoteleostei</taxon>
        <taxon>Acanthomorphata</taxon>
        <taxon>Carangaria</taxon>
        <taxon>Pleuronectiformes</taxon>
        <taxon>Pleuronectoidei</taxon>
        <taxon>Pleuronectidae</taxon>
        <taxon>Pleuronectes</taxon>
    </lineage>
</organism>
<proteinExistence type="predicted"/>
<sequence>MEGRGENKSLWGRGGLINLNLGRMQEVNDLARTQDPAVYNPANSYIIWRPAPYTRSSDPTLSDKPTYKYSNLGRVLLAPDRGGTESQRPPVERTNLSADRP</sequence>
<dbReference type="AlphaFoldDB" id="A0A9N7YGY7"/>
<keyword evidence="3" id="KW-1185">Reference proteome</keyword>
<dbReference type="EMBL" id="CADEAL010001305">
    <property type="protein sequence ID" value="CAB1431100.1"/>
    <property type="molecule type" value="Genomic_DNA"/>
</dbReference>
<evidence type="ECO:0000313" key="2">
    <source>
        <dbReference type="EMBL" id="CAB1431100.1"/>
    </source>
</evidence>
<comment type="caution">
    <text evidence="2">The sequence shown here is derived from an EMBL/GenBank/DDBJ whole genome shotgun (WGS) entry which is preliminary data.</text>
</comment>
<gene>
    <name evidence="2" type="ORF">PLEPLA_LOCUS19099</name>
</gene>